<evidence type="ECO:0000313" key="2">
    <source>
        <dbReference type="EMBL" id="RSV07975.1"/>
    </source>
</evidence>
<dbReference type="GeneID" id="44132044"/>
<accession>A0A1L6J7S9</accession>
<dbReference type="OrthoDB" id="7506397at2"/>
<dbReference type="InterPro" id="IPR008767">
    <property type="entry name" value="Phage_SPP1_head-tail_adaptor"/>
</dbReference>
<evidence type="ECO:0000313" key="3">
    <source>
        <dbReference type="Proteomes" id="UP000185161"/>
    </source>
</evidence>
<reference evidence="1" key="1">
    <citation type="submission" date="2016-12" db="EMBL/GenBank/DDBJ databases">
        <title>Whole genome sequencing of Sphingomonas koreensis.</title>
        <authorList>
            <person name="Conlan S."/>
            <person name="Thomas P.J."/>
            <person name="Mullikin J."/>
            <person name="Palmore T.N."/>
            <person name="Frank K.M."/>
            <person name="Segre J.A."/>
        </authorList>
    </citation>
    <scope>NUCLEOTIDE SEQUENCE</scope>
    <source>
        <strain evidence="1">ABOJV</strain>
    </source>
</reference>
<dbReference type="RefSeq" id="WP_075150964.1">
    <property type="nucleotide sequence ID" value="NZ_CP018820.1"/>
</dbReference>
<dbReference type="AlphaFoldDB" id="A0A1L6J7S9"/>
<name>A0A1L6J7S9_9SPHN</name>
<dbReference type="KEGG" id="skr:BRX40_05670"/>
<dbReference type="Proteomes" id="UP000286681">
    <property type="component" value="Unassembled WGS sequence"/>
</dbReference>
<evidence type="ECO:0000313" key="4">
    <source>
        <dbReference type="Proteomes" id="UP000286681"/>
    </source>
</evidence>
<dbReference type="EMBL" id="QQWO01000001">
    <property type="protein sequence ID" value="RSV07975.1"/>
    <property type="molecule type" value="Genomic_DNA"/>
</dbReference>
<dbReference type="Gene3D" id="2.40.10.270">
    <property type="entry name" value="Bacteriophage SPP1 head-tail adaptor protein"/>
    <property type="match status" value="1"/>
</dbReference>
<dbReference type="EMBL" id="CP018820">
    <property type="protein sequence ID" value="APR51993.1"/>
    <property type="molecule type" value="Genomic_DNA"/>
</dbReference>
<reference evidence="2 4" key="3">
    <citation type="submission" date="2018-07" db="EMBL/GenBank/DDBJ databases">
        <title>Genomic and Epidemiologic Investigation of an Indolent Hospital Outbreak.</title>
        <authorList>
            <person name="Johnson R.C."/>
            <person name="Deming C."/>
            <person name="Conlan S."/>
            <person name="Zellmer C.J."/>
            <person name="Michelin A.V."/>
            <person name="Lee-Lin S."/>
            <person name="Thomas P.J."/>
            <person name="Park M."/>
            <person name="Weingarten R.A."/>
            <person name="Less J."/>
            <person name="Dekker J.P."/>
            <person name="Frank K.M."/>
            <person name="Musser K.A."/>
            <person name="Mcquiston J.R."/>
            <person name="Henderson D.K."/>
            <person name="Lau A.F."/>
            <person name="Palmore T.N."/>
            <person name="Segre J.A."/>
        </authorList>
    </citation>
    <scope>NUCLEOTIDE SEQUENCE [LARGE SCALE GENOMIC DNA]</scope>
    <source>
        <strain evidence="2 4">SK-NIH.Env10_0317</strain>
    </source>
</reference>
<protein>
    <submittedName>
        <fullName evidence="2">Head-tail adaptor protein</fullName>
    </submittedName>
</protein>
<reference evidence="3" key="2">
    <citation type="submission" date="2016-12" db="EMBL/GenBank/DDBJ databases">
        <title>Whole genome sequencing of Sphingomonas sp. ABOJV.</title>
        <authorList>
            <person name="Conlan S."/>
            <person name="Thomas P.J."/>
            <person name="Mullikin J."/>
            <person name="Palmore T.N."/>
            <person name="Frank K.M."/>
            <person name="Segre J.A."/>
        </authorList>
    </citation>
    <scope>NUCLEOTIDE SEQUENCE [LARGE SCALE GENOMIC DNA]</scope>
    <source>
        <strain evidence="3">ABOJV</strain>
    </source>
</reference>
<proteinExistence type="predicted"/>
<organism evidence="1 3">
    <name type="scientific">Sphingomonas koreensis</name>
    <dbReference type="NCBI Taxonomy" id="93064"/>
    <lineage>
        <taxon>Bacteria</taxon>
        <taxon>Pseudomonadati</taxon>
        <taxon>Pseudomonadota</taxon>
        <taxon>Alphaproteobacteria</taxon>
        <taxon>Sphingomonadales</taxon>
        <taxon>Sphingomonadaceae</taxon>
        <taxon>Sphingomonas</taxon>
    </lineage>
</organism>
<dbReference type="InterPro" id="IPR038666">
    <property type="entry name" value="SSP1_head-tail_sf"/>
</dbReference>
<dbReference type="NCBIfam" id="TIGR01563">
    <property type="entry name" value="gp16_SPP1"/>
    <property type="match status" value="1"/>
</dbReference>
<dbReference type="Proteomes" id="UP000185161">
    <property type="component" value="Chromosome"/>
</dbReference>
<dbReference type="STRING" id="93064.BRX40_05670"/>
<keyword evidence="3" id="KW-1185">Reference proteome</keyword>
<evidence type="ECO:0000313" key="1">
    <source>
        <dbReference type="EMBL" id="APR51993.1"/>
    </source>
</evidence>
<dbReference type="Pfam" id="PF05521">
    <property type="entry name" value="Phage_HCP"/>
    <property type="match status" value="1"/>
</dbReference>
<gene>
    <name evidence="1" type="ORF">BRX40_05670</name>
    <name evidence="2" type="ORF">CA257_00340</name>
</gene>
<sequence>MAFGAGRYDRRVEIQRPVADDSFRGAGSGAWAEVAKVWANVQDALPSRGETASQLPAMMMRPSRVRIRYRRDVTAAMRFVMGDREMYIISGPAEIGRREALEFMVAEYMPGGNPA</sequence>